<proteinExistence type="predicted"/>
<accession>A0ABV0VCK7</accession>
<name>A0ABV0VCK7_9TELE</name>
<comment type="caution">
    <text evidence="1">The sequence shown here is derived from an EMBL/GenBank/DDBJ whole genome shotgun (WGS) entry which is preliminary data.</text>
</comment>
<keyword evidence="2" id="KW-1185">Reference proteome</keyword>
<dbReference type="EMBL" id="JAHRIQ010104818">
    <property type="protein sequence ID" value="MEQ2254891.1"/>
    <property type="molecule type" value="Genomic_DNA"/>
</dbReference>
<evidence type="ECO:0000313" key="1">
    <source>
        <dbReference type="EMBL" id="MEQ2254891.1"/>
    </source>
</evidence>
<gene>
    <name evidence="1" type="ORF">ILYODFUR_008246</name>
</gene>
<evidence type="ECO:0000313" key="2">
    <source>
        <dbReference type="Proteomes" id="UP001482620"/>
    </source>
</evidence>
<organism evidence="1 2">
    <name type="scientific">Ilyodon furcidens</name>
    <name type="common">goldbreast splitfin</name>
    <dbReference type="NCBI Taxonomy" id="33524"/>
    <lineage>
        <taxon>Eukaryota</taxon>
        <taxon>Metazoa</taxon>
        <taxon>Chordata</taxon>
        <taxon>Craniata</taxon>
        <taxon>Vertebrata</taxon>
        <taxon>Euteleostomi</taxon>
        <taxon>Actinopterygii</taxon>
        <taxon>Neopterygii</taxon>
        <taxon>Teleostei</taxon>
        <taxon>Neoteleostei</taxon>
        <taxon>Acanthomorphata</taxon>
        <taxon>Ovalentaria</taxon>
        <taxon>Atherinomorphae</taxon>
        <taxon>Cyprinodontiformes</taxon>
        <taxon>Goodeidae</taxon>
        <taxon>Ilyodon</taxon>
    </lineage>
</organism>
<dbReference type="Proteomes" id="UP001482620">
    <property type="component" value="Unassembled WGS sequence"/>
</dbReference>
<protein>
    <submittedName>
        <fullName evidence="1">Uncharacterized protein</fullName>
    </submittedName>
</protein>
<sequence length="125" mass="14339">MFYQAYDVFKVMCCILPVFESHKLKYFSHLVADPASTCLHVCKLDSLWVSFNNGFLFLSLFWEDHILPIDSPTRAVDLGCSSRFTMDLFAAFLNTVLVQFVILDGLPCLGRFAVVPLSFYFQMMD</sequence>
<reference evidence="1 2" key="1">
    <citation type="submission" date="2021-06" db="EMBL/GenBank/DDBJ databases">
        <authorList>
            <person name="Palmer J.M."/>
        </authorList>
    </citation>
    <scope>NUCLEOTIDE SEQUENCE [LARGE SCALE GENOMIC DNA]</scope>
    <source>
        <strain evidence="2">if_2019</strain>
        <tissue evidence="1">Muscle</tissue>
    </source>
</reference>